<reference evidence="2 3" key="1">
    <citation type="submission" date="2018-03" db="EMBL/GenBank/DDBJ databases">
        <title>Genome sequence of Clostridium luticellarii DSM 29923.</title>
        <authorList>
            <person name="Poehlein A."/>
            <person name="Daniel R."/>
        </authorList>
    </citation>
    <scope>NUCLEOTIDE SEQUENCE [LARGE SCALE GENOMIC DNA]</scope>
    <source>
        <strain evidence="2 3">DSM 29923</strain>
    </source>
</reference>
<sequence length="317" mass="35347">MINLVKNELMKIFSGRLTKILFLLLIIVAVSFSVFAKIAINKETAGNWRTGQEQIIEKNNGRLQVADLSPQLQAEAKNKVAIAEYRLKNNIAPQENNLWYTLLHSSGLFEWVVIFTIIIAANIVAREYTDGTMKLLLIRPHSRGAILFSKYTAVVIYAVFSLILTIGAAYITIDILYGFGSGIRTLGAAELFINSQGQIESLNIFRQCVKMYCLDIFPIMSYVTISFAVSTILKSSAVAVGSSLLLMILGNSMIEATSKLAWLKFLPFANSDMSLYIFHLQPREEMTIGFSVSVLLIYIIVLFGASFAIFKKRDVSI</sequence>
<keyword evidence="3" id="KW-1185">Reference proteome</keyword>
<proteinExistence type="predicted"/>
<gene>
    <name evidence="2" type="ORF">CLLU_23300</name>
</gene>
<dbReference type="AlphaFoldDB" id="A0A2T0BLE4"/>
<feature type="transmembrane region" description="Helical" evidence="1">
    <location>
        <begin position="286"/>
        <end position="310"/>
    </location>
</feature>
<feature type="transmembrane region" description="Helical" evidence="1">
    <location>
        <begin position="108"/>
        <end position="125"/>
    </location>
</feature>
<dbReference type="EMBL" id="PVXP01000035">
    <property type="protein sequence ID" value="PRR84714.1"/>
    <property type="molecule type" value="Genomic_DNA"/>
</dbReference>
<name>A0A2T0BLE4_9CLOT</name>
<dbReference type="OrthoDB" id="2024038at2"/>
<dbReference type="RefSeq" id="WP_106009948.1">
    <property type="nucleotide sequence ID" value="NZ_PVXP01000035.1"/>
</dbReference>
<keyword evidence="1" id="KW-0812">Transmembrane</keyword>
<dbReference type="PANTHER" id="PTHR37305:SF1">
    <property type="entry name" value="MEMBRANE PROTEIN"/>
    <property type="match status" value="1"/>
</dbReference>
<keyword evidence="1" id="KW-0472">Membrane</keyword>
<dbReference type="Pfam" id="PF12679">
    <property type="entry name" value="ABC2_membrane_2"/>
    <property type="match status" value="1"/>
</dbReference>
<protein>
    <submittedName>
        <fullName evidence="2">ABC-2 family transporter protein</fullName>
    </submittedName>
</protein>
<feature type="transmembrane region" description="Helical" evidence="1">
    <location>
        <begin position="219"/>
        <end position="249"/>
    </location>
</feature>
<evidence type="ECO:0000313" key="2">
    <source>
        <dbReference type="EMBL" id="PRR84714.1"/>
    </source>
</evidence>
<dbReference type="GO" id="GO:0005886">
    <property type="term" value="C:plasma membrane"/>
    <property type="evidence" value="ECO:0007669"/>
    <property type="project" value="UniProtKB-SubCell"/>
</dbReference>
<organism evidence="2 3">
    <name type="scientific">Clostridium luticellarii</name>
    <dbReference type="NCBI Taxonomy" id="1691940"/>
    <lineage>
        <taxon>Bacteria</taxon>
        <taxon>Bacillati</taxon>
        <taxon>Bacillota</taxon>
        <taxon>Clostridia</taxon>
        <taxon>Eubacteriales</taxon>
        <taxon>Clostridiaceae</taxon>
        <taxon>Clostridium</taxon>
    </lineage>
</organism>
<keyword evidence="1" id="KW-1133">Transmembrane helix</keyword>
<comment type="caution">
    <text evidence="2">The sequence shown here is derived from an EMBL/GenBank/DDBJ whole genome shotgun (WGS) entry which is preliminary data.</text>
</comment>
<evidence type="ECO:0000313" key="3">
    <source>
        <dbReference type="Proteomes" id="UP000237798"/>
    </source>
</evidence>
<feature type="transmembrane region" description="Helical" evidence="1">
    <location>
        <begin position="146"/>
        <end position="171"/>
    </location>
</feature>
<dbReference type="PANTHER" id="PTHR37305">
    <property type="entry name" value="INTEGRAL MEMBRANE PROTEIN-RELATED"/>
    <property type="match status" value="1"/>
</dbReference>
<accession>A0A2T0BLE4</accession>
<evidence type="ECO:0000256" key="1">
    <source>
        <dbReference type="SAM" id="Phobius"/>
    </source>
</evidence>
<feature type="transmembrane region" description="Helical" evidence="1">
    <location>
        <begin position="20"/>
        <end position="40"/>
    </location>
</feature>
<dbReference type="Proteomes" id="UP000237798">
    <property type="component" value="Unassembled WGS sequence"/>
</dbReference>
<dbReference type="GO" id="GO:0140359">
    <property type="term" value="F:ABC-type transporter activity"/>
    <property type="evidence" value="ECO:0007669"/>
    <property type="project" value="InterPro"/>
</dbReference>